<keyword evidence="2" id="KW-0808">Transferase</keyword>
<keyword evidence="1" id="KW-0489">Methyltransferase</keyword>
<evidence type="ECO:0000256" key="1">
    <source>
        <dbReference type="ARBA" id="ARBA00022603"/>
    </source>
</evidence>
<gene>
    <name evidence="4" type="ORF">M2283_005547</name>
</gene>
<dbReference type="SUPFAM" id="SSF53335">
    <property type="entry name" value="S-adenosyl-L-methionine-dependent methyltransferases"/>
    <property type="match status" value="1"/>
</dbReference>
<dbReference type="RefSeq" id="WP_280879105.1">
    <property type="nucleotide sequence ID" value="NZ_JARXVH010000009.1"/>
</dbReference>
<dbReference type="PANTHER" id="PTHR10509:SF14">
    <property type="entry name" value="CAFFEOYL-COA O-METHYLTRANSFERASE 3-RELATED"/>
    <property type="match status" value="1"/>
</dbReference>
<accession>A0ABT6LQM5</accession>
<reference evidence="4 5" key="1">
    <citation type="submission" date="2023-04" db="EMBL/GenBank/DDBJ databases">
        <title>Forest soil microbial communities from Buena Vista Peninsula, Colon Province, Panama.</title>
        <authorList>
            <person name="Bouskill N."/>
        </authorList>
    </citation>
    <scope>NUCLEOTIDE SEQUENCE [LARGE SCALE GENOMIC DNA]</scope>
    <source>
        <strain evidence="4 5">GGS1</strain>
    </source>
</reference>
<protein>
    <submittedName>
        <fullName evidence="4">O-methyltransferase</fullName>
    </submittedName>
</protein>
<proteinExistence type="predicted"/>
<dbReference type="PANTHER" id="PTHR10509">
    <property type="entry name" value="O-METHYLTRANSFERASE-RELATED"/>
    <property type="match status" value="1"/>
</dbReference>
<dbReference type="EMBL" id="JARXVH010000009">
    <property type="protein sequence ID" value="MDH6218215.1"/>
    <property type="molecule type" value="Genomic_DNA"/>
</dbReference>
<dbReference type="CDD" id="cd02440">
    <property type="entry name" value="AdoMet_MTases"/>
    <property type="match status" value="1"/>
</dbReference>
<dbReference type="InterPro" id="IPR029063">
    <property type="entry name" value="SAM-dependent_MTases_sf"/>
</dbReference>
<dbReference type="InterPro" id="IPR002935">
    <property type="entry name" value="SAM_O-MeTrfase"/>
</dbReference>
<dbReference type="Proteomes" id="UP001160499">
    <property type="component" value="Unassembled WGS sequence"/>
</dbReference>
<keyword evidence="3" id="KW-0949">S-adenosyl-L-methionine</keyword>
<keyword evidence="5" id="KW-1185">Reference proteome</keyword>
<evidence type="ECO:0000256" key="2">
    <source>
        <dbReference type="ARBA" id="ARBA00022679"/>
    </source>
</evidence>
<name>A0ABT6LQM5_9ACTN</name>
<sequence length="219" mass="24535">MRDQIDMTPDLLDYVRDFSLREEPALRQLREDTAALPDRIMQILPEEAQFLALLIQLTGARDVLEIGTFTGYSSLCMARALPADGTLLTCDVSEEWTAMARRAWQQAGLEDRIELRIGDAVETLDAVLLERGPACFDLVFIDANKANYPQYYEQSLALTRPGGLIVLDNTLWSGRVADPTQQDPDTLGVRSVNATLRDDERVDLSMLPMADGITFARKR</sequence>
<comment type="caution">
    <text evidence="4">The sequence shown here is derived from an EMBL/GenBank/DDBJ whole genome shotgun (WGS) entry which is preliminary data.</text>
</comment>
<organism evidence="4 5">
    <name type="scientific">Streptomyces pseudovenezuelae</name>
    <dbReference type="NCBI Taxonomy" id="67350"/>
    <lineage>
        <taxon>Bacteria</taxon>
        <taxon>Bacillati</taxon>
        <taxon>Actinomycetota</taxon>
        <taxon>Actinomycetes</taxon>
        <taxon>Kitasatosporales</taxon>
        <taxon>Streptomycetaceae</taxon>
        <taxon>Streptomyces</taxon>
        <taxon>Streptomyces aurantiacus group</taxon>
    </lineage>
</organism>
<dbReference type="PROSITE" id="PS51682">
    <property type="entry name" value="SAM_OMT_I"/>
    <property type="match status" value="1"/>
</dbReference>
<dbReference type="Gene3D" id="3.40.50.150">
    <property type="entry name" value="Vaccinia Virus protein VP39"/>
    <property type="match status" value="1"/>
</dbReference>
<dbReference type="InterPro" id="IPR050362">
    <property type="entry name" value="Cation-dep_OMT"/>
</dbReference>
<evidence type="ECO:0000313" key="5">
    <source>
        <dbReference type="Proteomes" id="UP001160499"/>
    </source>
</evidence>
<evidence type="ECO:0000256" key="3">
    <source>
        <dbReference type="ARBA" id="ARBA00022691"/>
    </source>
</evidence>
<dbReference type="Pfam" id="PF01596">
    <property type="entry name" value="Methyltransf_3"/>
    <property type="match status" value="1"/>
</dbReference>
<evidence type="ECO:0000313" key="4">
    <source>
        <dbReference type="EMBL" id="MDH6218215.1"/>
    </source>
</evidence>